<gene>
    <name evidence="1" type="ORF">F383_38306</name>
</gene>
<dbReference type="Proteomes" id="UP000032142">
    <property type="component" value="Unassembled WGS sequence"/>
</dbReference>
<reference evidence="2" key="1">
    <citation type="submission" date="2014-09" db="EMBL/GenBank/DDBJ databases">
        <authorList>
            <person name="Mudge J."/>
            <person name="Ramaraj T."/>
            <person name="Lindquist I.E."/>
            <person name="Bharti A.K."/>
            <person name="Sundararajan A."/>
            <person name="Cameron C.T."/>
            <person name="Woodward J.E."/>
            <person name="May G.D."/>
            <person name="Brubaker C."/>
            <person name="Broadhvest J."/>
            <person name="Wilkins T.A."/>
        </authorList>
    </citation>
    <scope>NUCLEOTIDE SEQUENCE</scope>
    <source>
        <strain evidence="2">cv. AKA8401</strain>
    </source>
</reference>
<evidence type="ECO:0000313" key="2">
    <source>
        <dbReference type="Proteomes" id="UP000032142"/>
    </source>
</evidence>
<protein>
    <submittedName>
        <fullName evidence="1">Uncharacterized protein</fullName>
    </submittedName>
</protein>
<evidence type="ECO:0000313" key="1">
    <source>
        <dbReference type="EMBL" id="KHF99331.1"/>
    </source>
</evidence>
<proteinExistence type="predicted"/>
<organism evidence="1 2">
    <name type="scientific">Gossypium arboreum</name>
    <name type="common">Tree cotton</name>
    <name type="synonym">Gossypium nanking</name>
    <dbReference type="NCBI Taxonomy" id="29729"/>
    <lineage>
        <taxon>Eukaryota</taxon>
        <taxon>Viridiplantae</taxon>
        <taxon>Streptophyta</taxon>
        <taxon>Embryophyta</taxon>
        <taxon>Tracheophyta</taxon>
        <taxon>Spermatophyta</taxon>
        <taxon>Magnoliopsida</taxon>
        <taxon>eudicotyledons</taxon>
        <taxon>Gunneridae</taxon>
        <taxon>Pentapetalae</taxon>
        <taxon>rosids</taxon>
        <taxon>malvids</taxon>
        <taxon>Malvales</taxon>
        <taxon>Malvaceae</taxon>
        <taxon>Malvoideae</taxon>
        <taxon>Gossypium</taxon>
    </lineage>
</organism>
<accession>A0A0B0MG44</accession>
<name>A0A0B0MG44_GOSAR</name>
<comment type="caution">
    <text evidence="1">The sequence shown here is derived from an EMBL/GenBank/DDBJ whole genome shotgun (WGS) entry which is preliminary data.</text>
</comment>
<dbReference type="EMBL" id="JRRC01074118">
    <property type="protein sequence ID" value="KHF99331.1"/>
    <property type="molecule type" value="Genomic_DNA"/>
</dbReference>
<keyword evidence="2" id="KW-1185">Reference proteome</keyword>
<sequence>MPSINSTATLRRQNLTSSISFNIYSLLGM</sequence>
<dbReference type="AlphaFoldDB" id="A0A0B0MG44"/>